<dbReference type="InterPro" id="IPR000816">
    <property type="entry name" value="Peptidase_C15"/>
</dbReference>
<evidence type="ECO:0000256" key="6">
    <source>
        <dbReference type="ARBA" id="ARBA00022670"/>
    </source>
</evidence>
<evidence type="ECO:0000256" key="11">
    <source>
        <dbReference type="PROSITE-ProRule" id="PRU10077"/>
    </source>
</evidence>
<evidence type="ECO:0000256" key="2">
    <source>
        <dbReference type="ARBA" id="ARBA00002280"/>
    </source>
</evidence>
<comment type="subcellular location">
    <subcellularLocation>
        <location evidence="3 9">Cytoplasm</location>
    </subcellularLocation>
</comment>
<comment type="similarity">
    <text evidence="4 9">Belongs to the peptidase C15 family.</text>
</comment>
<evidence type="ECO:0000256" key="8">
    <source>
        <dbReference type="ARBA" id="ARBA00022807"/>
    </source>
</evidence>
<dbReference type="PANTHER" id="PTHR23402">
    <property type="entry name" value="PROTEASE FAMILY C15 PYROGLUTAMYL-PEPTIDASE I-RELATED"/>
    <property type="match status" value="1"/>
</dbReference>
<keyword evidence="6 9" id="KW-0645">Protease</keyword>
<organism evidence="12 13">
    <name type="scientific">Zhenhengia yiwuensis</name>
    <dbReference type="NCBI Taxonomy" id="2763666"/>
    <lineage>
        <taxon>Bacteria</taxon>
        <taxon>Bacillati</taxon>
        <taxon>Bacillota</taxon>
        <taxon>Clostridia</taxon>
        <taxon>Lachnospirales</taxon>
        <taxon>Lachnospiraceae</taxon>
        <taxon>Zhenhengia</taxon>
    </lineage>
</organism>
<evidence type="ECO:0000256" key="9">
    <source>
        <dbReference type="HAMAP-Rule" id="MF_00417"/>
    </source>
</evidence>
<keyword evidence="13" id="KW-1185">Reference proteome</keyword>
<dbReference type="GO" id="GO:0006508">
    <property type="term" value="P:proteolysis"/>
    <property type="evidence" value="ECO:0007669"/>
    <property type="project" value="UniProtKB-KW"/>
</dbReference>
<dbReference type="RefSeq" id="WP_249333344.1">
    <property type="nucleotide sequence ID" value="NZ_JACRSY010000024.1"/>
</dbReference>
<sequence>MKILVTGFDPFGGESINPALEAVKKLNKKIGNAEVITLEIPTVFNKSLEKIEEAIKEHNPDVVVSIGQAGGRFGITPERVAINIDDARIQDNEGNQPVDTSVFADGENAYFTNLPVKAMVAEMVKAGLPASLSNTAGTFVCNHVMYGVLYMINKKYPHMRGGFIHVPYITQQVATKANTPSMSIEDITRGLEICIKVISETKDDIKVAAGTIC</sequence>
<dbReference type="HAMAP" id="MF_00417">
    <property type="entry name" value="Pyrrolid_peptidase"/>
    <property type="match status" value="1"/>
</dbReference>
<comment type="caution">
    <text evidence="12">The sequence shown here is derived from an EMBL/GenBank/DDBJ whole genome shotgun (WGS) entry which is preliminary data.</text>
</comment>
<feature type="active site" evidence="9">
    <location>
        <position position="165"/>
    </location>
</feature>
<keyword evidence="5 9" id="KW-0963">Cytoplasm</keyword>
<evidence type="ECO:0000313" key="13">
    <source>
        <dbReference type="Proteomes" id="UP000655830"/>
    </source>
</evidence>
<dbReference type="InterPro" id="IPR036440">
    <property type="entry name" value="Peptidase_C15-like_sf"/>
</dbReference>
<reference evidence="12" key="1">
    <citation type="submission" date="2020-08" db="EMBL/GenBank/DDBJ databases">
        <title>Genome public.</title>
        <authorList>
            <person name="Liu C."/>
            <person name="Sun Q."/>
        </authorList>
    </citation>
    <scope>NUCLEOTIDE SEQUENCE</scope>
    <source>
        <strain evidence="12">NSJ-12</strain>
    </source>
</reference>
<dbReference type="EC" id="3.4.19.3" evidence="9"/>
<evidence type="ECO:0000256" key="3">
    <source>
        <dbReference type="ARBA" id="ARBA00004496"/>
    </source>
</evidence>
<feature type="active site" evidence="9 10">
    <location>
        <position position="78"/>
    </location>
</feature>
<dbReference type="GO" id="GO:0016920">
    <property type="term" value="F:pyroglutamyl-peptidase activity"/>
    <property type="evidence" value="ECO:0007669"/>
    <property type="project" value="UniProtKB-UniRule"/>
</dbReference>
<evidence type="ECO:0000256" key="7">
    <source>
        <dbReference type="ARBA" id="ARBA00022801"/>
    </source>
</evidence>
<name>A0A926IA91_9FIRM</name>
<comment type="catalytic activity">
    <reaction evidence="1 9 10">
        <text>Release of an N-terminal pyroglutamyl group from a polypeptide, the second amino acid generally not being Pro.</text>
        <dbReference type="EC" id="3.4.19.3"/>
    </reaction>
</comment>
<evidence type="ECO:0000256" key="4">
    <source>
        <dbReference type="ARBA" id="ARBA00006641"/>
    </source>
</evidence>
<dbReference type="CDD" id="cd00501">
    <property type="entry name" value="Peptidase_C15"/>
    <property type="match status" value="1"/>
</dbReference>
<keyword evidence="7 9" id="KW-0378">Hydrolase</keyword>
<protein>
    <recommendedName>
        <fullName evidence="9">Pyrrolidone-carboxylate peptidase</fullName>
        <ecNumber evidence="9">3.4.19.3</ecNumber>
    </recommendedName>
    <alternativeName>
        <fullName evidence="9">5-oxoprolyl-peptidase</fullName>
    </alternativeName>
    <alternativeName>
        <fullName evidence="9">Pyroglutamyl-peptidase I</fullName>
        <shortName evidence="9">PGP-I</shortName>
        <shortName evidence="9">Pyrase</shortName>
    </alternativeName>
</protein>
<dbReference type="NCBIfam" id="NF009676">
    <property type="entry name" value="PRK13197.1"/>
    <property type="match status" value="1"/>
</dbReference>
<dbReference type="InterPro" id="IPR033694">
    <property type="entry name" value="PGPEP1_Cys_AS"/>
</dbReference>
<dbReference type="FunFam" id="3.40.630.20:FF:000001">
    <property type="entry name" value="Pyrrolidone-carboxylate peptidase"/>
    <property type="match status" value="1"/>
</dbReference>
<dbReference type="Proteomes" id="UP000655830">
    <property type="component" value="Unassembled WGS sequence"/>
</dbReference>
<dbReference type="PRINTS" id="PR00706">
    <property type="entry name" value="PYROGLUPTASE"/>
</dbReference>
<dbReference type="PROSITE" id="PS01333">
    <property type="entry name" value="PYRASE_GLU"/>
    <property type="match status" value="1"/>
</dbReference>
<evidence type="ECO:0000313" key="12">
    <source>
        <dbReference type="EMBL" id="MBC8580610.1"/>
    </source>
</evidence>
<dbReference type="SUPFAM" id="SSF53182">
    <property type="entry name" value="Pyrrolidone carboxyl peptidase (pyroglutamate aminopeptidase)"/>
    <property type="match status" value="1"/>
</dbReference>
<dbReference type="Pfam" id="PF01470">
    <property type="entry name" value="Peptidase_C15"/>
    <property type="match status" value="1"/>
</dbReference>
<accession>A0A926IA91</accession>
<evidence type="ECO:0000256" key="5">
    <source>
        <dbReference type="ARBA" id="ARBA00022490"/>
    </source>
</evidence>
<feature type="active site" evidence="9 11">
    <location>
        <position position="141"/>
    </location>
</feature>
<evidence type="ECO:0000256" key="1">
    <source>
        <dbReference type="ARBA" id="ARBA00001770"/>
    </source>
</evidence>
<dbReference type="PANTHER" id="PTHR23402:SF1">
    <property type="entry name" value="PYROGLUTAMYL-PEPTIDASE I"/>
    <property type="match status" value="1"/>
</dbReference>
<dbReference type="GO" id="GO:0005829">
    <property type="term" value="C:cytosol"/>
    <property type="evidence" value="ECO:0007669"/>
    <property type="project" value="InterPro"/>
</dbReference>
<keyword evidence="8 9" id="KW-0788">Thiol protease</keyword>
<dbReference type="NCBIfam" id="TIGR00504">
    <property type="entry name" value="pyro_pdase"/>
    <property type="match status" value="1"/>
</dbReference>
<dbReference type="Gene3D" id="3.40.630.20">
    <property type="entry name" value="Peptidase C15, pyroglutamyl peptidase I-like"/>
    <property type="match status" value="1"/>
</dbReference>
<proteinExistence type="inferred from homology"/>
<comment type="subunit">
    <text evidence="9">Homotetramer.</text>
</comment>
<dbReference type="PIRSF" id="PIRSF015592">
    <property type="entry name" value="Prld-crbxl_pptds"/>
    <property type="match status" value="1"/>
</dbReference>
<dbReference type="InterPro" id="IPR029762">
    <property type="entry name" value="PGP-I_bact-type"/>
</dbReference>
<dbReference type="AlphaFoldDB" id="A0A926IA91"/>
<gene>
    <name evidence="9 12" type="primary">pcp</name>
    <name evidence="12" type="ORF">H8718_13890</name>
</gene>
<comment type="function">
    <text evidence="2 9">Removes 5-oxoproline from various penultimate amino acid residues except L-proline.</text>
</comment>
<dbReference type="PROSITE" id="PS01334">
    <property type="entry name" value="PYRASE_CYS"/>
    <property type="match status" value="1"/>
</dbReference>
<dbReference type="InterPro" id="IPR033693">
    <property type="entry name" value="PGPEP1_Glu_AS"/>
</dbReference>
<dbReference type="EMBL" id="JACRSY010000024">
    <property type="protein sequence ID" value="MBC8580610.1"/>
    <property type="molecule type" value="Genomic_DNA"/>
</dbReference>
<evidence type="ECO:0000256" key="10">
    <source>
        <dbReference type="PROSITE-ProRule" id="PRU10076"/>
    </source>
</evidence>
<dbReference type="InterPro" id="IPR016125">
    <property type="entry name" value="Peptidase_C15-like"/>
</dbReference>